<evidence type="ECO:0000256" key="5">
    <source>
        <dbReference type="ARBA" id="ARBA00080335"/>
    </source>
</evidence>
<dbReference type="GO" id="GO:0004713">
    <property type="term" value="F:protein tyrosine kinase activity"/>
    <property type="evidence" value="ECO:0007669"/>
    <property type="project" value="UniProtKB-KW"/>
</dbReference>
<dbReference type="PRINTS" id="PR00413">
    <property type="entry name" value="HADHALOGNASE"/>
</dbReference>
<dbReference type="InterPro" id="IPR036412">
    <property type="entry name" value="HAD-like_sf"/>
</dbReference>
<comment type="catalytic activity">
    <reaction evidence="3">
        <text>L-tyrosyl-[protein] + ATP = O-phospho-L-tyrosyl-[protein] + ADP + H(+)</text>
        <dbReference type="Rhea" id="RHEA:10596"/>
        <dbReference type="Rhea" id="RHEA-COMP:10136"/>
        <dbReference type="Rhea" id="RHEA-COMP:20101"/>
        <dbReference type="ChEBI" id="CHEBI:15378"/>
        <dbReference type="ChEBI" id="CHEBI:30616"/>
        <dbReference type="ChEBI" id="CHEBI:46858"/>
        <dbReference type="ChEBI" id="CHEBI:61978"/>
        <dbReference type="ChEBI" id="CHEBI:456216"/>
    </reaction>
    <physiologicalReaction direction="left-to-right" evidence="3">
        <dbReference type="Rhea" id="RHEA:10597"/>
    </physiologicalReaction>
</comment>
<dbReference type="InterPro" id="IPR041492">
    <property type="entry name" value="HAD_2"/>
</dbReference>
<dbReference type="InterPro" id="IPR050155">
    <property type="entry name" value="HAD-like_hydrolase_sf"/>
</dbReference>
<gene>
    <name evidence="6" type="ORF">ABEG17_05990</name>
</gene>
<evidence type="ECO:0000256" key="2">
    <source>
        <dbReference type="ARBA" id="ARBA00023137"/>
    </source>
</evidence>
<dbReference type="AlphaFoldDB" id="A0AAU7JX69"/>
<dbReference type="SUPFAM" id="SSF56784">
    <property type="entry name" value="HAD-like"/>
    <property type="match status" value="1"/>
</dbReference>
<dbReference type="FunFam" id="3.40.50.1000:FF:000022">
    <property type="entry name" value="Phosphoglycolate phosphatase"/>
    <property type="match status" value="1"/>
</dbReference>
<dbReference type="Gene3D" id="3.40.50.1000">
    <property type="entry name" value="HAD superfamily/HAD-like"/>
    <property type="match status" value="1"/>
</dbReference>
<comment type="similarity">
    <text evidence="1">Belongs to the HAD-like hydrolase superfamily. CbbY/CbbZ/Gph/YieH family.</text>
</comment>
<accession>A0AAU7JX69</accession>
<dbReference type="NCBIfam" id="TIGR01509">
    <property type="entry name" value="HAD-SF-IA-v3"/>
    <property type="match status" value="1"/>
</dbReference>
<keyword evidence="2" id="KW-0418">Kinase</keyword>
<dbReference type="PANTHER" id="PTHR43434:SF24">
    <property type="entry name" value="HYDROLASE-RELATED"/>
    <property type="match status" value="1"/>
</dbReference>
<sequence>MNSLRWPVVLFDFDGTLADTIPLIVASYRHALTSVLGESAHDDEVRSWIGRPLQPVLEERYPGRGAELTDVYRAWNLDNHDELIQTVDGIPELLDDLHAAGARTGVVSSKKAATVELGLRAVGLATRIDVLAGMESTPVHKPDPAPLLHAARRLGVGPAECVYIGDATVDVQAARAAGMGALAVTWGAGTRPALEAAGPLAVVDDAVGLRAELLGSPRP</sequence>
<keyword evidence="6" id="KW-0378">Hydrolase</keyword>
<keyword evidence="2" id="KW-0808">Transferase</keyword>
<dbReference type="Pfam" id="PF13419">
    <property type="entry name" value="HAD_2"/>
    <property type="match status" value="1"/>
</dbReference>
<proteinExistence type="inferred from homology"/>
<dbReference type="InterPro" id="IPR006439">
    <property type="entry name" value="HAD-SF_hydro_IA"/>
</dbReference>
<name>A0AAU7JX69_9MICO</name>
<dbReference type="SFLD" id="SFLDG01129">
    <property type="entry name" value="C1.5:_HAD__Beta-PGM__Phosphata"/>
    <property type="match status" value="1"/>
</dbReference>
<dbReference type="PANTHER" id="PTHR43434">
    <property type="entry name" value="PHOSPHOGLYCOLATE PHOSPHATASE"/>
    <property type="match status" value="1"/>
</dbReference>
<evidence type="ECO:0000256" key="3">
    <source>
        <dbReference type="ARBA" id="ARBA00050405"/>
    </source>
</evidence>
<dbReference type="InterPro" id="IPR023214">
    <property type="entry name" value="HAD_sf"/>
</dbReference>
<dbReference type="RefSeq" id="WP_406832373.1">
    <property type="nucleotide sequence ID" value="NZ_CP157483.1"/>
</dbReference>
<evidence type="ECO:0000256" key="4">
    <source>
        <dbReference type="ARBA" id="ARBA00069527"/>
    </source>
</evidence>
<dbReference type="EMBL" id="CP157483">
    <property type="protein sequence ID" value="XBO44888.1"/>
    <property type="molecule type" value="Genomic_DNA"/>
</dbReference>
<dbReference type="InterPro" id="IPR023198">
    <property type="entry name" value="PGP-like_dom2"/>
</dbReference>
<keyword evidence="2" id="KW-0829">Tyrosine-protein kinase</keyword>
<dbReference type="GO" id="GO:0008967">
    <property type="term" value="F:phosphoglycolate phosphatase activity"/>
    <property type="evidence" value="ECO:0007669"/>
    <property type="project" value="TreeGrafter"/>
</dbReference>
<dbReference type="GO" id="GO:0006281">
    <property type="term" value="P:DNA repair"/>
    <property type="evidence" value="ECO:0007669"/>
    <property type="project" value="TreeGrafter"/>
</dbReference>
<dbReference type="Gene3D" id="1.10.150.240">
    <property type="entry name" value="Putative phosphatase, domain 2"/>
    <property type="match status" value="1"/>
</dbReference>
<dbReference type="SFLD" id="SFLDS00003">
    <property type="entry name" value="Haloacid_Dehalogenase"/>
    <property type="match status" value="1"/>
</dbReference>
<dbReference type="GO" id="GO:0005829">
    <property type="term" value="C:cytosol"/>
    <property type="evidence" value="ECO:0007669"/>
    <property type="project" value="TreeGrafter"/>
</dbReference>
<reference evidence="6" key="1">
    <citation type="submission" date="2024-05" db="EMBL/GenBank/DDBJ databases">
        <authorList>
            <person name="Kim S."/>
            <person name="Heo J."/>
            <person name="Choi H."/>
            <person name="Choi Y."/>
            <person name="Kwon S.-W."/>
            <person name="Kim Y."/>
        </authorList>
    </citation>
    <scope>NUCLEOTIDE SEQUENCE</scope>
    <source>
        <strain evidence="6">KACC 23699</strain>
    </source>
</reference>
<evidence type="ECO:0000256" key="1">
    <source>
        <dbReference type="ARBA" id="ARBA00006171"/>
    </source>
</evidence>
<protein>
    <recommendedName>
        <fullName evidence="4">Tyrosine-protein kinase PtkA</fullName>
    </recommendedName>
    <alternativeName>
        <fullName evidence="5">Protein tyrosine kinase A</fullName>
    </alternativeName>
</protein>
<dbReference type="NCBIfam" id="TIGR01549">
    <property type="entry name" value="HAD-SF-IA-v1"/>
    <property type="match status" value="1"/>
</dbReference>
<evidence type="ECO:0000313" key="6">
    <source>
        <dbReference type="EMBL" id="XBO44888.1"/>
    </source>
</evidence>
<organism evidence="6">
    <name type="scientific">Pedococcus sp. KACC 23699</name>
    <dbReference type="NCBI Taxonomy" id="3149228"/>
    <lineage>
        <taxon>Bacteria</taxon>
        <taxon>Bacillati</taxon>
        <taxon>Actinomycetota</taxon>
        <taxon>Actinomycetes</taxon>
        <taxon>Micrococcales</taxon>
        <taxon>Intrasporangiaceae</taxon>
        <taxon>Pedococcus</taxon>
    </lineage>
</organism>